<gene>
    <name evidence="1" type="ORF">D5R40_25380</name>
</gene>
<dbReference type="EMBL" id="RCBY01000205">
    <property type="protein sequence ID" value="RQH28735.1"/>
    <property type="molecule type" value="Genomic_DNA"/>
</dbReference>
<proteinExistence type="predicted"/>
<keyword evidence="2" id="KW-1185">Reference proteome</keyword>
<reference evidence="1 2" key="1">
    <citation type="journal article" date="2018" name="ACS Chem. Biol.">
        <title>Ketoreductase domain dysfunction expands chemodiversity: malyngamide biosynthesis in the cyanobacterium Okeania hirsuta.</title>
        <authorList>
            <person name="Moss N.A."/>
            <person name="Leao T."/>
            <person name="Rankin M."/>
            <person name="McCullough T.M."/>
            <person name="Qu P."/>
            <person name="Korobeynikov A."/>
            <person name="Smith J.L."/>
            <person name="Gerwick L."/>
            <person name="Gerwick W.H."/>
        </authorList>
    </citation>
    <scope>NUCLEOTIDE SEQUENCE [LARGE SCALE GENOMIC DNA]</scope>
    <source>
        <strain evidence="1 2">PAB10Feb10-1</strain>
    </source>
</reference>
<sequence>MKKRSFPPFNSISIGAGRSWGNQAALNSMTDSMQASGKFIVKKERKSLRITNIDVNKFFLQSCGKDRQGIYFDRERFMLPIYRLLLTFLGRMFRWV</sequence>
<name>A0A3N6QA19_9CYAN</name>
<accession>A0A3N6QA19</accession>
<dbReference type="AlphaFoldDB" id="A0A3N6QA19"/>
<protein>
    <submittedName>
        <fullName evidence="1">Uncharacterized protein</fullName>
    </submittedName>
</protein>
<dbReference type="Proteomes" id="UP000269154">
    <property type="component" value="Unassembled WGS sequence"/>
</dbReference>
<organism evidence="1 2">
    <name type="scientific">Okeania hirsuta</name>
    <dbReference type="NCBI Taxonomy" id="1458930"/>
    <lineage>
        <taxon>Bacteria</taxon>
        <taxon>Bacillati</taxon>
        <taxon>Cyanobacteriota</taxon>
        <taxon>Cyanophyceae</taxon>
        <taxon>Oscillatoriophycideae</taxon>
        <taxon>Oscillatoriales</taxon>
        <taxon>Microcoleaceae</taxon>
        <taxon>Okeania</taxon>
    </lineage>
</organism>
<evidence type="ECO:0000313" key="2">
    <source>
        <dbReference type="Proteomes" id="UP000269154"/>
    </source>
</evidence>
<comment type="caution">
    <text evidence="1">The sequence shown here is derived from an EMBL/GenBank/DDBJ whole genome shotgun (WGS) entry which is preliminary data.</text>
</comment>
<evidence type="ECO:0000313" key="1">
    <source>
        <dbReference type="EMBL" id="RQH28735.1"/>
    </source>
</evidence>